<name>Q7UP95_RHOBA</name>
<dbReference type="AlphaFoldDB" id="Q7UP95"/>
<evidence type="ECO:0000313" key="1">
    <source>
        <dbReference type="EMBL" id="CAD75167.1"/>
    </source>
</evidence>
<evidence type="ECO:0000313" key="2">
    <source>
        <dbReference type="Proteomes" id="UP000001025"/>
    </source>
</evidence>
<dbReference type="EnsemblBacteria" id="CAD75167">
    <property type="protein sequence ID" value="CAD75167"/>
    <property type="gene ID" value="RB7085"/>
</dbReference>
<dbReference type="KEGG" id="rba:RB7085"/>
<proteinExistence type="predicted"/>
<dbReference type="InParanoid" id="Q7UP95"/>
<sequence length="75" mass="8289">MQGDLGVTLRVRSLAQFVPAFGLRLNGRAFETDPCLKWADAHLGNRGWLGSVMTTALGSSTREALHLTFHHRVIE</sequence>
<keyword evidence="2" id="KW-1185">Reference proteome</keyword>
<protein>
    <submittedName>
        <fullName evidence="1">Uncharacterized protein</fullName>
    </submittedName>
</protein>
<dbReference type="STRING" id="243090.RB7085"/>
<accession>Q7UP95</accession>
<gene>
    <name evidence="1" type="ordered locus">RB7085</name>
</gene>
<organism evidence="1 2">
    <name type="scientific">Rhodopirellula baltica (strain DSM 10527 / NCIMB 13988 / SH1)</name>
    <dbReference type="NCBI Taxonomy" id="243090"/>
    <lineage>
        <taxon>Bacteria</taxon>
        <taxon>Pseudomonadati</taxon>
        <taxon>Planctomycetota</taxon>
        <taxon>Planctomycetia</taxon>
        <taxon>Pirellulales</taxon>
        <taxon>Pirellulaceae</taxon>
        <taxon>Rhodopirellula</taxon>
    </lineage>
</organism>
<dbReference type="HOGENOM" id="CLU_2668622_0_0_0"/>
<reference evidence="1 2" key="1">
    <citation type="journal article" date="2003" name="Proc. Natl. Acad. Sci. U.S.A.">
        <title>Complete genome sequence of the marine planctomycete Pirellula sp. strain 1.</title>
        <authorList>
            <person name="Gloeckner F.O."/>
            <person name="Kube M."/>
            <person name="Bauer M."/>
            <person name="Teeling H."/>
            <person name="Lombardot T."/>
            <person name="Ludwig W."/>
            <person name="Gade D."/>
            <person name="Beck A."/>
            <person name="Borzym K."/>
            <person name="Heitmann K."/>
            <person name="Rabus R."/>
            <person name="Schlesner H."/>
            <person name="Amann R."/>
            <person name="Reinhardt R."/>
        </authorList>
    </citation>
    <scope>NUCLEOTIDE SEQUENCE [LARGE SCALE GENOMIC DNA]</scope>
    <source>
        <strain evidence="2">DSM 10527 / NCIMB 13988 / SH1</strain>
    </source>
</reference>
<dbReference type="EMBL" id="BX294145">
    <property type="protein sequence ID" value="CAD75167.1"/>
    <property type="molecule type" value="Genomic_DNA"/>
</dbReference>
<dbReference type="PATRIC" id="fig|243090.15.peg.3426"/>
<dbReference type="Proteomes" id="UP000001025">
    <property type="component" value="Chromosome"/>
</dbReference>